<evidence type="ECO:0000256" key="1">
    <source>
        <dbReference type="SAM" id="Phobius"/>
    </source>
</evidence>
<dbReference type="RefSeq" id="WP_006941038.1">
    <property type="nucleotide sequence ID" value="NZ_GL538184.1"/>
</dbReference>
<evidence type="ECO:0000313" key="3">
    <source>
        <dbReference type="Proteomes" id="UP000003195"/>
    </source>
</evidence>
<dbReference type="Proteomes" id="UP000003195">
    <property type="component" value="Unassembled WGS sequence"/>
</dbReference>
<sequence>MRSCGRVVATLLLILFILHSILGATSLTGLSNIGLYPLLLTFQIILAVHIVIGAIYTYRSLHGGQINYWHLNKNLWIRRLSGLLVLIAALCHAYLFDHLAFLGMQTRTALYTATNLILLVSLFVHIKYNAAAYIIAHGARHYNRRVVDFLVFLCVFFFYFAFANIYFYLN</sequence>
<accession>E2ZA02</accession>
<comment type="caution">
    <text evidence="2">The sequence shown here is derived from an EMBL/GenBank/DDBJ whole genome shotgun (WGS) entry which is preliminary data.</text>
</comment>
<gene>
    <name evidence="2" type="ORF">HMPREF9429_00258</name>
</gene>
<feature type="transmembrane region" description="Helical" evidence="1">
    <location>
        <begin position="33"/>
        <end position="56"/>
    </location>
</feature>
<keyword evidence="3" id="KW-1185">Reference proteome</keyword>
<organism evidence="2 3">
    <name type="scientific">Megasphaera micronuciformis F0359</name>
    <dbReference type="NCBI Taxonomy" id="706434"/>
    <lineage>
        <taxon>Bacteria</taxon>
        <taxon>Bacillati</taxon>
        <taxon>Bacillota</taxon>
        <taxon>Negativicutes</taxon>
        <taxon>Veillonellales</taxon>
        <taxon>Veillonellaceae</taxon>
        <taxon>Megasphaera</taxon>
    </lineage>
</organism>
<evidence type="ECO:0008006" key="4">
    <source>
        <dbReference type="Google" id="ProtNLM"/>
    </source>
</evidence>
<feature type="transmembrane region" description="Helical" evidence="1">
    <location>
        <begin position="146"/>
        <end position="169"/>
    </location>
</feature>
<feature type="transmembrane region" description="Helical" evidence="1">
    <location>
        <begin position="76"/>
        <end position="96"/>
    </location>
</feature>
<dbReference type="EMBL" id="AECS01000010">
    <property type="protein sequence ID" value="EFQ04764.1"/>
    <property type="molecule type" value="Genomic_DNA"/>
</dbReference>
<dbReference type="eggNOG" id="ENOG50309NM">
    <property type="taxonomic scope" value="Bacteria"/>
</dbReference>
<reference evidence="2 3" key="1">
    <citation type="submission" date="2010-08" db="EMBL/GenBank/DDBJ databases">
        <authorList>
            <person name="Weinstock G."/>
            <person name="Sodergren E."/>
            <person name="Clifton S."/>
            <person name="Fulton L."/>
            <person name="Fulton B."/>
            <person name="Courtney L."/>
            <person name="Fronick C."/>
            <person name="Harrison M."/>
            <person name="Strong C."/>
            <person name="Farmer C."/>
            <person name="Delahaunty K."/>
            <person name="Markovic C."/>
            <person name="Hall O."/>
            <person name="Minx P."/>
            <person name="Tomlinson C."/>
            <person name="Mitreva M."/>
            <person name="Hou S."/>
            <person name="Chen J."/>
            <person name="Wollam A."/>
            <person name="Pepin K.H."/>
            <person name="Johnson M."/>
            <person name="Bhonagiri V."/>
            <person name="Zhang X."/>
            <person name="Suruliraj S."/>
            <person name="Warren W."/>
            <person name="Chinwalla A."/>
            <person name="Mardis E.R."/>
            <person name="Wilson R.K."/>
        </authorList>
    </citation>
    <scope>NUCLEOTIDE SEQUENCE [LARGE SCALE GENOMIC DNA]</scope>
    <source>
        <strain evidence="2 3">F0359</strain>
    </source>
</reference>
<name>E2ZA02_9FIRM</name>
<proteinExistence type="predicted"/>
<dbReference type="AlphaFoldDB" id="E2ZA02"/>
<feature type="transmembrane region" description="Helical" evidence="1">
    <location>
        <begin position="108"/>
        <end position="126"/>
    </location>
</feature>
<keyword evidence="1" id="KW-0472">Membrane</keyword>
<keyword evidence="1" id="KW-0812">Transmembrane</keyword>
<dbReference type="OrthoDB" id="1634540at2"/>
<dbReference type="HOGENOM" id="CLU_1568881_0_0_9"/>
<dbReference type="STRING" id="706434.HMPREF9429_00258"/>
<evidence type="ECO:0000313" key="2">
    <source>
        <dbReference type="EMBL" id="EFQ04764.1"/>
    </source>
</evidence>
<protein>
    <recommendedName>
        <fullName evidence="4">Succinate dehydrogenase cytochrome B subunit, b558 family</fullName>
    </recommendedName>
</protein>
<keyword evidence="1" id="KW-1133">Transmembrane helix</keyword>